<evidence type="ECO:0000313" key="3">
    <source>
        <dbReference type="Proteomes" id="UP000216998"/>
    </source>
</evidence>
<gene>
    <name evidence="2" type="ORF">CHU95_12790</name>
</gene>
<organism evidence="2 3">
    <name type="scientific">Niveispirillum lacus</name>
    <dbReference type="NCBI Taxonomy" id="1981099"/>
    <lineage>
        <taxon>Bacteria</taxon>
        <taxon>Pseudomonadati</taxon>
        <taxon>Pseudomonadota</taxon>
        <taxon>Alphaproteobacteria</taxon>
        <taxon>Rhodospirillales</taxon>
        <taxon>Azospirillaceae</taxon>
        <taxon>Niveispirillum</taxon>
    </lineage>
</organism>
<keyword evidence="3" id="KW-1185">Reference proteome</keyword>
<comment type="caution">
    <text evidence="2">The sequence shown here is derived from an EMBL/GenBank/DDBJ whole genome shotgun (WGS) entry which is preliminary data.</text>
</comment>
<evidence type="ECO:0000313" key="2">
    <source>
        <dbReference type="EMBL" id="OYQ34304.1"/>
    </source>
</evidence>
<sequence>MQAFGGAIMEEEVAQIDIPARNLATAEALYGATATGNWALAESMLCDDLIITEAETLPFAGTYSGKGALRELYAKVLSTSLGEARIEVLNKMAAGNHVVYLLQLVPPVGEPLELVEVFHFAEDGRVAAIKPYYYNSAAVTAAVARANG</sequence>
<accession>A0A255Z033</accession>
<dbReference type="Gene3D" id="3.10.450.50">
    <property type="match status" value="1"/>
</dbReference>
<protein>
    <recommendedName>
        <fullName evidence="1">SnoaL-like domain-containing protein</fullName>
    </recommendedName>
</protein>
<feature type="domain" description="SnoaL-like" evidence="1">
    <location>
        <begin position="27"/>
        <end position="128"/>
    </location>
</feature>
<dbReference type="SUPFAM" id="SSF54427">
    <property type="entry name" value="NTF2-like"/>
    <property type="match status" value="1"/>
</dbReference>
<dbReference type="Proteomes" id="UP000216998">
    <property type="component" value="Unassembled WGS sequence"/>
</dbReference>
<dbReference type="InterPro" id="IPR037401">
    <property type="entry name" value="SnoaL-like"/>
</dbReference>
<dbReference type="Pfam" id="PF12680">
    <property type="entry name" value="SnoaL_2"/>
    <property type="match status" value="1"/>
</dbReference>
<dbReference type="InterPro" id="IPR032710">
    <property type="entry name" value="NTF2-like_dom_sf"/>
</dbReference>
<evidence type="ECO:0000259" key="1">
    <source>
        <dbReference type="Pfam" id="PF12680"/>
    </source>
</evidence>
<dbReference type="EMBL" id="NOXU01000029">
    <property type="protein sequence ID" value="OYQ34304.1"/>
    <property type="molecule type" value="Genomic_DNA"/>
</dbReference>
<dbReference type="OrthoDB" id="582171at2"/>
<reference evidence="2 3" key="1">
    <citation type="submission" date="2017-07" db="EMBL/GenBank/DDBJ databases">
        <title>Niveispirillum cyanobacteriorum sp. nov., isolated from cyanobacterial aggregates in a eutrophic lake.</title>
        <authorList>
            <person name="Cai H."/>
        </authorList>
    </citation>
    <scope>NUCLEOTIDE SEQUENCE [LARGE SCALE GENOMIC DNA]</scope>
    <source>
        <strain evidence="3">TH1-14</strain>
    </source>
</reference>
<name>A0A255Z033_9PROT</name>
<dbReference type="AlphaFoldDB" id="A0A255Z033"/>
<proteinExistence type="predicted"/>